<keyword evidence="4" id="KW-0067">ATP-binding</keyword>
<dbReference type="PANTHER" id="PTHR43289:SF6">
    <property type="entry name" value="SERINE_THREONINE-PROTEIN KINASE NEKL-3"/>
    <property type="match status" value="1"/>
</dbReference>
<dbReference type="Gene3D" id="3.30.200.20">
    <property type="entry name" value="Phosphorylase Kinase, domain 1"/>
    <property type="match status" value="1"/>
</dbReference>
<dbReference type="EMBL" id="ASRX01000068">
    <property type="protein sequence ID" value="EYF01996.1"/>
    <property type="molecule type" value="Genomic_DNA"/>
</dbReference>
<accession>A0A017T0C7</accession>
<gene>
    <name evidence="8" type="ORF">CAP_7614</name>
</gene>
<name>A0A017T0C7_9BACT</name>
<evidence type="ECO:0000256" key="5">
    <source>
        <dbReference type="SAM" id="MobiDB-lite"/>
    </source>
</evidence>
<dbReference type="OrthoDB" id="5511166at2"/>
<evidence type="ECO:0000313" key="9">
    <source>
        <dbReference type="Proteomes" id="UP000019678"/>
    </source>
</evidence>
<feature type="compositionally biased region" description="Low complexity" evidence="5">
    <location>
        <begin position="339"/>
        <end position="351"/>
    </location>
</feature>
<dbReference type="STRING" id="1192034.CAP_7614"/>
<reference evidence="8 9" key="1">
    <citation type="submission" date="2013-05" db="EMBL/GenBank/DDBJ databases">
        <title>Genome assembly of Chondromyces apiculatus DSM 436.</title>
        <authorList>
            <person name="Sharma G."/>
            <person name="Khatri I."/>
            <person name="Kaur C."/>
            <person name="Mayilraj S."/>
            <person name="Subramanian S."/>
        </authorList>
    </citation>
    <scope>NUCLEOTIDE SEQUENCE [LARGE SCALE GENOMIC DNA]</scope>
    <source>
        <strain evidence="8 9">DSM 436</strain>
    </source>
</reference>
<feature type="compositionally biased region" description="Low complexity" evidence="5">
    <location>
        <begin position="468"/>
        <end position="512"/>
    </location>
</feature>
<evidence type="ECO:0000256" key="4">
    <source>
        <dbReference type="ARBA" id="ARBA00022840"/>
    </source>
</evidence>
<comment type="caution">
    <text evidence="8">The sequence shown here is derived from an EMBL/GenBank/DDBJ whole genome shotgun (WGS) entry which is preliminary data.</text>
</comment>
<dbReference type="InterPro" id="IPR011009">
    <property type="entry name" value="Kinase-like_dom_sf"/>
</dbReference>
<dbReference type="GO" id="GO:0004674">
    <property type="term" value="F:protein serine/threonine kinase activity"/>
    <property type="evidence" value="ECO:0007669"/>
    <property type="project" value="UniProtKB-KW"/>
</dbReference>
<dbReference type="AlphaFoldDB" id="A0A017T0C7"/>
<proteinExistence type="predicted"/>
<dbReference type="InterPro" id="IPR008266">
    <property type="entry name" value="Tyr_kinase_AS"/>
</dbReference>
<dbReference type="PANTHER" id="PTHR43289">
    <property type="entry name" value="MITOGEN-ACTIVATED PROTEIN KINASE KINASE KINASE 20-RELATED"/>
    <property type="match status" value="1"/>
</dbReference>
<feature type="transmembrane region" description="Helical" evidence="6">
    <location>
        <begin position="403"/>
        <end position="423"/>
    </location>
</feature>
<dbReference type="eggNOG" id="COG0515">
    <property type="taxonomic scope" value="Bacteria"/>
</dbReference>
<evidence type="ECO:0000256" key="6">
    <source>
        <dbReference type="SAM" id="Phobius"/>
    </source>
</evidence>
<keyword evidence="6" id="KW-0812">Transmembrane</keyword>
<evidence type="ECO:0000256" key="3">
    <source>
        <dbReference type="ARBA" id="ARBA00022777"/>
    </source>
</evidence>
<dbReference type="GO" id="GO:0005524">
    <property type="term" value="F:ATP binding"/>
    <property type="evidence" value="ECO:0007669"/>
    <property type="project" value="UniProtKB-KW"/>
</dbReference>
<keyword evidence="1" id="KW-0808">Transferase</keyword>
<evidence type="ECO:0000313" key="8">
    <source>
        <dbReference type="EMBL" id="EYF01996.1"/>
    </source>
</evidence>
<keyword evidence="3 8" id="KW-0418">Kinase</keyword>
<evidence type="ECO:0000259" key="7">
    <source>
        <dbReference type="PROSITE" id="PS50011"/>
    </source>
</evidence>
<feature type="region of interest" description="Disordered" evidence="5">
    <location>
        <begin position="425"/>
        <end position="524"/>
    </location>
</feature>
<dbReference type="Proteomes" id="UP000019678">
    <property type="component" value="Unassembled WGS sequence"/>
</dbReference>
<keyword evidence="2" id="KW-0547">Nucleotide-binding</keyword>
<dbReference type="PROSITE" id="PS50011">
    <property type="entry name" value="PROTEIN_KINASE_DOM"/>
    <property type="match status" value="1"/>
</dbReference>
<dbReference type="PROSITE" id="PS00109">
    <property type="entry name" value="PROTEIN_KINASE_TYR"/>
    <property type="match status" value="1"/>
</dbReference>
<keyword evidence="6" id="KW-0472">Membrane</keyword>
<feature type="compositionally biased region" description="Low complexity" evidence="5">
    <location>
        <begin position="440"/>
        <end position="454"/>
    </location>
</feature>
<keyword evidence="9" id="KW-1185">Reference proteome</keyword>
<sequence length="524" mass="54180">MYPEPVLLRAGRYETVRPIASGGMATVYLGRALGGGGFERLVAIKVLHPHVASEPEFVAMFLDEARLAAQIHHPNVVATLDLVQDPLFLVMEYVDGPSLHALLRACKRQHHPLPLDIGLRIFLDTLAGLHAAHELVGPDGQWLRLVHRDVSPQNVLVGSDGISRITDFGVARAESRITTTRGGALKGKLGYMSPEQVKAQAVDRRSDVYAAGAVLWEVLTGERLFKADNEAAMITQILLGSPPGPRSVAPAIPEAIEAACMTALANDVNQRYPTAAAFAEGLERAVAMSPGVSFASSRAVAALVKGLGLHQLGQGEGGAASVRSRDLARDSNPFATPLPSSSSGVRSSMPGVGSGLSASSPGTPPRRSLLSLADVLEPQSATTGVGGVVAEPPQRKLVGRSTLIAAAMIGALSAVVVAVLITGGRTSEKSDRSAPTPGEAAPQTQRPAAPTIPAEGSDTSAGTGASLPATGSSTAPVSPSPSTSAAASATAQPRTPPKTQTQPRVQPRTSTPNGSPTTFRPREL</sequence>
<dbReference type="InterPro" id="IPR000719">
    <property type="entry name" value="Prot_kinase_dom"/>
</dbReference>
<dbReference type="SUPFAM" id="SSF56112">
    <property type="entry name" value="Protein kinase-like (PK-like)"/>
    <property type="match status" value="1"/>
</dbReference>
<keyword evidence="6" id="KW-1133">Transmembrane helix</keyword>
<feature type="domain" description="Protein kinase" evidence="7">
    <location>
        <begin position="13"/>
        <end position="286"/>
    </location>
</feature>
<keyword evidence="8" id="KW-0723">Serine/threonine-protein kinase</keyword>
<feature type="region of interest" description="Disordered" evidence="5">
    <location>
        <begin position="313"/>
        <end position="368"/>
    </location>
</feature>
<dbReference type="CDD" id="cd14014">
    <property type="entry name" value="STKc_PknB_like"/>
    <property type="match status" value="1"/>
</dbReference>
<evidence type="ECO:0000256" key="2">
    <source>
        <dbReference type="ARBA" id="ARBA00022741"/>
    </source>
</evidence>
<evidence type="ECO:0000256" key="1">
    <source>
        <dbReference type="ARBA" id="ARBA00022679"/>
    </source>
</evidence>
<protein>
    <submittedName>
        <fullName evidence="8">Putative serine/threonine protein kinase</fullName>
    </submittedName>
</protein>
<dbReference type="Gene3D" id="1.10.510.10">
    <property type="entry name" value="Transferase(Phosphotransferase) domain 1"/>
    <property type="match status" value="1"/>
</dbReference>
<organism evidence="8 9">
    <name type="scientific">Chondromyces apiculatus DSM 436</name>
    <dbReference type="NCBI Taxonomy" id="1192034"/>
    <lineage>
        <taxon>Bacteria</taxon>
        <taxon>Pseudomonadati</taxon>
        <taxon>Myxococcota</taxon>
        <taxon>Polyangia</taxon>
        <taxon>Polyangiales</taxon>
        <taxon>Polyangiaceae</taxon>
        <taxon>Chondromyces</taxon>
    </lineage>
</organism>
<dbReference type="Pfam" id="PF00069">
    <property type="entry name" value="Pkinase"/>
    <property type="match status" value="1"/>
</dbReference>